<feature type="compositionally biased region" description="Basic and acidic residues" evidence="1">
    <location>
        <begin position="174"/>
        <end position="188"/>
    </location>
</feature>
<sequence>MRTAASQSLSRRRGRKRLYYLQRCFAVFVNCHGNAALPVHSAVKTSETGQNKQRLQPQLTIITLNITCTSFSVTFTLHYHHCEQPEQQLPAALLDMDGQRIIGINYPQLRALCGISGLSESGISQSSVDAHEEFMNLYQKIFLQPKKIPPGIPLGRESNISHASQTLKAMESQARQERNRNRPQEKQTQEMLINHAIRALKKRPIERSQKDLQVILKMLKMFPCLSTQLPKQELNKISSIGVVETWDRSQILFGHDGFFLMLKGSVKPYTRKGSREDQNKPAIGVGGFFGSFEPPQSEDSGNITQCALTLEVCEIFKISHSGYAKLKEDIAAKDHAMKESLIKSCQYYLSWPKLSINHLTKLIQLKTFPANQVLVKEGRVCSFVAYIREGECTLLQDIGALIHPAKKKGVGIKSVVVRRLGCMESFGEVSVLQEQPSSCTIITSTELQAGIIQPEALRDLDSVTISLMLQTAQPTCRKLSQEEITKEYMRQEKSKEWDHIKISNSPFQSLSLSKCPCQLEKGRSTDVDCAAW</sequence>
<evidence type="ECO:0000259" key="2">
    <source>
        <dbReference type="PROSITE" id="PS50042"/>
    </source>
</evidence>
<dbReference type="PROSITE" id="PS50042">
    <property type="entry name" value="CNMP_BINDING_3"/>
    <property type="match status" value="1"/>
</dbReference>
<proteinExistence type="predicted"/>
<dbReference type="InterPro" id="IPR018490">
    <property type="entry name" value="cNMP-bd_dom_sf"/>
</dbReference>
<dbReference type="EMBL" id="JAICCE010000006">
    <property type="protein sequence ID" value="KAG9276501.1"/>
    <property type="molecule type" value="Genomic_DNA"/>
</dbReference>
<evidence type="ECO:0000256" key="1">
    <source>
        <dbReference type="SAM" id="MobiDB-lite"/>
    </source>
</evidence>
<dbReference type="OrthoDB" id="5966510at2759"/>
<dbReference type="SUPFAM" id="SSF51206">
    <property type="entry name" value="cAMP-binding domain-like"/>
    <property type="match status" value="2"/>
</dbReference>
<dbReference type="PANTHER" id="PTHR23011:SF32">
    <property type="entry name" value="CYCLIC NUCLEOTIDE-BINDING DOMAIN-CONTAINING PROTEIN 1"/>
    <property type="match status" value="1"/>
</dbReference>
<comment type="caution">
    <text evidence="3">The sequence shown here is derived from an EMBL/GenBank/DDBJ whole genome shotgun (WGS) entry which is preliminary data.</text>
</comment>
<gene>
    <name evidence="3" type="primary">CNBD1</name>
    <name evidence="3" type="ORF">AMEX_G8818</name>
</gene>
<dbReference type="AlphaFoldDB" id="A0A8T2M6C1"/>
<dbReference type="Gene3D" id="2.60.120.10">
    <property type="entry name" value="Jelly Rolls"/>
    <property type="match status" value="2"/>
</dbReference>
<dbReference type="Pfam" id="PF00027">
    <property type="entry name" value="cNMP_binding"/>
    <property type="match status" value="1"/>
</dbReference>
<dbReference type="InterPro" id="IPR000595">
    <property type="entry name" value="cNMP-bd_dom"/>
</dbReference>
<organism evidence="3 4">
    <name type="scientific">Astyanax mexicanus</name>
    <name type="common">Blind cave fish</name>
    <name type="synonym">Astyanax fasciatus mexicanus</name>
    <dbReference type="NCBI Taxonomy" id="7994"/>
    <lineage>
        <taxon>Eukaryota</taxon>
        <taxon>Metazoa</taxon>
        <taxon>Chordata</taxon>
        <taxon>Craniata</taxon>
        <taxon>Vertebrata</taxon>
        <taxon>Euteleostomi</taxon>
        <taxon>Actinopterygii</taxon>
        <taxon>Neopterygii</taxon>
        <taxon>Teleostei</taxon>
        <taxon>Ostariophysi</taxon>
        <taxon>Characiformes</taxon>
        <taxon>Characoidei</taxon>
        <taxon>Acestrorhamphidae</taxon>
        <taxon>Acestrorhamphinae</taxon>
        <taxon>Astyanax</taxon>
    </lineage>
</organism>
<dbReference type="CDD" id="cd00038">
    <property type="entry name" value="CAP_ED"/>
    <property type="match status" value="1"/>
</dbReference>
<reference evidence="3 4" key="1">
    <citation type="submission" date="2021-07" db="EMBL/GenBank/DDBJ databases">
        <authorList>
            <person name="Imarazene B."/>
            <person name="Zahm M."/>
            <person name="Klopp C."/>
            <person name="Cabau C."/>
            <person name="Beille S."/>
            <person name="Jouanno E."/>
            <person name="Castinel A."/>
            <person name="Lluch J."/>
            <person name="Gil L."/>
            <person name="Kuchtly C."/>
            <person name="Lopez Roques C."/>
            <person name="Donnadieu C."/>
            <person name="Parrinello H."/>
            <person name="Journot L."/>
            <person name="Du K."/>
            <person name="Schartl M."/>
            <person name="Retaux S."/>
            <person name="Guiguen Y."/>
        </authorList>
    </citation>
    <scope>NUCLEOTIDE SEQUENCE [LARGE SCALE GENOMIC DNA]</scope>
    <source>
        <strain evidence="3">Pach_M1</strain>
        <tissue evidence="3">Testis</tissue>
    </source>
</reference>
<name>A0A8T2M6C1_ASTMX</name>
<dbReference type="InterPro" id="IPR014710">
    <property type="entry name" value="RmlC-like_jellyroll"/>
</dbReference>
<feature type="domain" description="Cyclic nucleotide-binding" evidence="2">
    <location>
        <begin position="347"/>
        <end position="460"/>
    </location>
</feature>
<evidence type="ECO:0000313" key="3">
    <source>
        <dbReference type="EMBL" id="KAG9276501.1"/>
    </source>
</evidence>
<feature type="region of interest" description="Disordered" evidence="1">
    <location>
        <begin position="164"/>
        <end position="188"/>
    </location>
</feature>
<accession>A0A8T2M6C1</accession>
<dbReference type="Proteomes" id="UP000752171">
    <property type="component" value="Unassembled WGS sequence"/>
</dbReference>
<protein>
    <submittedName>
        <fullName evidence="3">Cyclic nucleotide-binding domain-containing protein 1 isoform X1</fullName>
    </submittedName>
</protein>
<dbReference type="PANTHER" id="PTHR23011">
    <property type="entry name" value="CYCLIC NUCLEOTIDE-BINDING DOMAIN CONTAINING PROTEIN"/>
    <property type="match status" value="1"/>
</dbReference>
<evidence type="ECO:0000313" key="4">
    <source>
        <dbReference type="Proteomes" id="UP000752171"/>
    </source>
</evidence>